<dbReference type="PROSITE" id="PS51257">
    <property type="entry name" value="PROKAR_LIPOPROTEIN"/>
    <property type="match status" value="1"/>
</dbReference>
<evidence type="ECO:0008006" key="3">
    <source>
        <dbReference type="Google" id="ProtNLM"/>
    </source>
</evidence>
<proteinExistence type="predicted"/>
<dbReference type="Proteomes" id="UP001299220">
    <property type="component" value="Unassembled WGS sequence"/>
</dbReference>
<keyword evidence="2" id="KW-1185">Reference proteome</keyword>
<reference evidence="1 2" key="1">
    <citation type="submission" date="2020-12" db="EMBL/GenBank/DDBJ databases">
        <title>Whole genome sequences of gut porcine anaerobes.</title>
        <authorList>
            <person name="Kubasova T."/>
            <person name="Jahodarova E."/>
            <person name="Rychlik I."/>
        </authorList>
    </citation>
    <scope>NUCLEOTIDE SEQUENCE [LARGE SCALE GENOMIC DNA]</scope>
    <source>
        <strain evidence="1 2">An867</strain>
    </source>
</reference>
<protein>
    <recommendedName>
        <fullName evidence="3">DUF4358 domain-containing protein</fullName>
    </recommendedName>
</protein>
<comment type="caution">
    <text evidence="1">The sequence shown here is derived from an EMBL/GenBank/DDBJ whole genome shotgun (WGS) entry which is preliminary data.</text>
</comment>
<gene>
    <name evidence="1" type="ORF">JQM67_08655</name>
</gene>
<evidence type="ECO:0000313" key="1">
    <source>
        <dbReference type="EMBL" id="MCF2652671.1"/>
    </source>
</evidence>
<evidence type="ECO:0000313" key="2">
    <source>
        <dbReference type="Proteomes" id="UP001299220"/>
    </source>
</evidence>
<sequence>MKQILLKKCTLLLVSLLFLLCILLSGCAGRHVPTAGDFTAACEAVGYTVTDNTENFDPSSLTTALTVTEDETSIGFFVFTAPDAAKSNYAQMLSSMKTGASDEKSIDSSEYNRFYVSTETGTTLLYRNGSTLLFATSSDNAKLAAFIDALGV</sequence>
<accession>A0ABS9CND0</accession>
<dbReference type="RefSeq" id="WP_235323704.1">
    <property type="nucleotide sequence ID" value="NZ_JAFBIT010000002.1"/>
</dbReference>
<dbReference type="EMBL" id="JAFBIT010000002">
    <property type="protein sequence ID" value="MCF2652671.1"/>
    <property type="molecule type" value="Genomic_DNA"/>
</dbReference>
<organism evidence="1 2">
    <name type="scientific">Anaeromassilibacillus senegalensis</name>
    <dbReference type="NCBI Taxonomy" id="1673717"/>
    <lineage>
        <taxon>Bacteria</taxon>
        <taxon>Bacillati</taxon>
        <taxon>Bacillota</taxon>
        <taxon>Clostridia</taxon>
        <taxon>Eubacteriales</taxon>
        <taxon>Acutalibacteraceae</taxon>
        <taxon>Anaeromassilibacillus</taxon>
    </lineage>
</organism>
<name>A0ABS9CND0_9FIRM</name>